<dbReference type="EMBL" id="JAACJK010000167">
    <property type="protein sequence ID" value="KAF5322973.1"/>
    <property type="molecule type" value="Genomic_DNA"/>
</dbReference>
<accession>A0A8H5BI65</accession>
<name>A0A8H5BI65_9AGAR</name>
<dbReference type="OrthoDB" id="10252718at2759"/>
<organism evidence="1 2">
    <name type="scientific">Ephemerocybe angulata</name>
    <dbReference type="NCBI Taxonomy" id="980116"/>
    <lineage>
        <taxon>Eukaryota</taxon>
        <taxon>Fungi</taxon>
        <taxon>Dikarya</taxon>
        <taxon>Basidiomycota</taxon>
        <taxon>Agaricomycotina</taxon>
        <taxon>Agaricomycetes</taxon>
        <taxon>Agaricomycetidae</taxon>
        <taxon>Agaricales</taxon>
        <taxon>Agaricineae</taxon>
        <taxon>Psathyrellaceae</taxon>
        <taxon>Ephemerocybe</taxon>
    </lineage>
</organism>
<dbReference type="Proteomes" id="UP000541558">
    <property type="component" value="Unassembled WGS sequence"/>
</dbReference>
<evidence type="ECO:0000313" key="2">
    <source>
        <dbReference type="Proteomes" id="UP000541558"/>
    </source>
</evidence>
<proteinExistence type="predicted"/>
<dbReference type="PANTHER" id="PTHR28595:SF1">
    <property type="entry name" value="LARGE RIBOSOMAL SUBUNIT PROTEIN ML54"/>
    <property type="match status" value="1"/>
</dbReference>
<dbReference type="GO" id="GO:0005762">
    <property type="term" value="C:mitochondrial large ribosomal subunit"/>
    <property type="evidence" value="ECO:0007669"/>
    <property type="project" value="TreeGrafter"/>
</dbReference>
<evidence type="ECO:0000313" key="1">
    <source>
        <dbReference type="EMBL" id="KAF5322973.1"/>
    </source>
</evidence>
<protein>
    <submittedName>
        <fullName evidence="1">Uncharacterized protein</fullName>
    </submittedName>
</protein>
<dbReference type="PANTHER" id="PTHR28595">
    <property type="entry name" value="39S RIBOSOMAL PROTEIN L54, MITOCHONDRIAL"/>
    <property type="match status" value="1"/>
</dbReference>
<comment type="caution">
    <text evidence="1">The sequence shown here is derived from an EMBL/GenBank/DDBJ whole genome shotgun (WGS) entry which is preliminary data.</text>
</comment>
<reference evidence="1 2" key="1">
    <citation type="journal article" date="2020" name="ISME J.">
        <title>Uncovering the hidden diversity of litter-decomposition mechanisms in mushroom-forming fungi.</title>
        <authorList>
            <person name="Floudas D."/>
            <person name="Bentzer J."/>
            <person name="Ahren D."/>
            <person name="Johansson T."/>
            <person name="Persson P."/>
            <person name="Tunlid A."/>
        </authorList>
    </citation>
    <scope>NUCLEOTIDE SEQUENCE [LARGE SCALE GENOMIC DNA]</scope>
    <source>
        <strain evidence="1 2">CBS 175.51</strain>
    </source>
</reference>
<sequence length="123" mass="13687">MSFLHVARRSPRVLIATSRSFACTSRAASEANPAADRAVKKPASQATIPKSSCPQDTVLKGLNYLKGQPQVLALADDQYPEWLWTSLSPKEYPDDGPGGKADRVRRKRERKQAIKDRNFMSTQ</sequence>
<keyword evidence="2" id="KW-1185">Reference proteome</keyword>
<gene>
    <name evidence="1" type="ORF">D9611_009304</name>
</gene>
<dbReference type="Pfam" id="PF08561">
    <property type="entry name" value="Ribosomal_L37"/>
    <property type="match status" value="1"/>
</dbReference>
<dbReference type="GO" id="GO:0003735">
    <property type="term" value="F:structural constituent of ribosome"/>
    <property type="evidence" value="ECO:0007669"/>
    <property type="project" value="TreeGrafter"/>
</dbReference>
<dbReference type="InterPro" id="IPR013870">
    <property type="entry name" value="Ribosomal_mL54"/>
</dbReference>